<reference evidence="9 10" key="1">
    <citation type="submission" date="2016-10" db="EMBL/GenBank/DDBJ databases">
        <authorList>
            <person name="Varghese N."/>
            <person name="Submissions S."/>
        </authorList>
    </citation>
    <scope>NUCLEOTIDE SEQUENCE [LARGE SCALE GENOMIC DNA]</scope>
    <source>
        <strain evidence="9 10">DSM 11449</strain>
    </source>
</reference>
<dbReference type="RefSeq" id="WP_016420771.1">
    <property type="nucleotide sequence ID" value="NZ_FNND01000004.1"/>
</dbReference>
<dbReference type="InterPro" id="IPR036942">
    <property type="entry name" value="Beta-barrel_TonB_sf"/>
</dbReference>
<name>A0A1H2WNC7_9FLAO</name>
<evidence type="ECO:0000256" key="4">
    <source>
        <dbReference type="ARBA" id="ARBA00022692"/>
    </source>
</evidence>
<dbReference type="PANTHER" id="PTHR30069">
    <property type="entry name" value="TONB-DEPENDENT OUTER MEMBRANE RECEPTOR"/>
    <property type="match status" value="1"/>
</dbReference>
<dbReference type="Proteomes" id="UP000182771">
    <property type="component" value="Unassembled WGS sequence"/>
</dbReference>
<evidence type="ECO:0000256" key="1">
    <source>
        <dbReference type="ARBA" id="ARBA00004571"/>
    </source>
</evidence>
<evidence type="ECO:0000313" key="10">
    <source>
        <dbReference type="Proteomes" id="UP000182771"/>
    </source>
</evidence>
<dbReference type="PANTHER" id="PTHR30069:SF29">
    <property type="entry name" value="HEMOGLOBIN AND HEMOGLOBIN-HAPTOGLOBIN-BINDING PROTEIN 1-RELATED"/>
    <property type="match status" value="1"/>
</dbReference>
<comment type="caution">
    <text evidence="9">The sequence shown here is derived from an EMBL/GenBank/DDBJ whole genome shotgun (WGS) entry which is preliminary data.</text>
</comment>
<evidence type="ECO:0000256" key="2">
    <source>
        <dbReference type="ARBA" id="ARBA00022448"/>
    </source>
</evidence>
<keyword evidence="5 8" id="KW-0732">Signal</keyword>
<evidence type="ECO:0000256" key="7">
    <source>
        <dbReference type="ARBA" id="ARBA00023237"/>
    </source>
</evidence>
<feature type="signal peptide" evidence="8">
    <location>
        <begin position="1"/>
        <end position="18"/>
    </location>
</feature>
<evidence type="ECO:0000256" key="8">
    <source>
        <dbReference type="SAM" id="SignalP"/>
    </source>
</evidence>
<protein>
    <submittedName>
        <fullName evidence="9">Outer membrane receptor proteins, mostly Fe transport</fullName>
    </submittedName>
</protein>
<dbReference type="GO" id="GO:0015344">
    <property type="term" value="F:siderophore uptake transmembrane transporter activity"/>
    <property type="evidence" value="ECO:0007669"/>
    <property type="project" value="TreeGrafter"/>
</dbReference>
<dbReference type="InterPro" id="IPR039426">
    <property type="entry name" value="TonB-dep_rcpt-like"/>
</dbReference>
<dbReference type="InterPro" id="IPR037066">
    <property type="entry name" value="Plug_dom_sf"/>
</dbReference>
<comment type="subcellular location">
    <subcellularLocation>
        <location evidence="1">Cell outer membrane</location>
        <topology evidence="1">Multi-pass membrane protein</topology>
    </subcellularLocation>
</comment>
<evidence type="ECO:0000256" key="5">
    <source>
        <dbReference type="ARBA" id="ARBA00022729"/>
    </source>
</evidence>
<dbReference type="Gene3D" id="2.40.170.20">
    <property type="entry name" value="TonB-dependent receptor, beta-barrel domain"/>
    <property type="match status" value="1"/>
</dbReference>
<dbReference type="GeneID" id="85017328"/>
<dbReference type="SUPFAM" id="SSF49464">
    <property type="entry name" value="Carboxypeptidase regulatory domain-like"/>
    <property type="match status" value="1"/>
</dbReference>
<dbReference type="AlphaFoldDB" id="A0A1H2WNC7"/>
<organism evidence="9 10">
    <name type="scientific">Capnocytophaga granulosa</name>
    <dbReference type="NCBI Taxonomy" id="45242"/>
    <lineage>
        <taxon>Bacteria</taxon>
        <taxon>Pseudomonadati</taxon>
        <taxon>Bacteroidota</taxon>
        <taxon>Flavobacteriia</taxon>
        <taxon>Flavobacteriales</taxon>
        <taxon>Flavobacteriaceae</taxon>
        <taxon>Capnocytophaga</taxon>
    </lineage>
</organism>
<dbReference type="Pfam" id="PF13715">
    <property type="entry name" value="CarbopepD_reg_2"/>
    <property type="match status" value="1"/>
</dbReference>
<keyword evidence="4" id="KW-0812">Transmembrane</keyword>
<keyword evidence="2" id="KW-0813">Transport</keyword>
<dbReference type="InterPro" id="IPR008969">
    <property type="entry name" value="CarboxyPept-like_regulatory"/>
</dbReference>
<dbReference type="GO" id="GO:0044718">
    <property type="term" value="P:siderophore transmembrane transport"/>
    <property type="evidence" value="ECO:0007669"/>
    <property type="project" value="TreeGrafter"/>
</dbReference>
<keyword evidence="7" id="KW-0998">Cell outer membrane</keyword>
<dbReference type="OrthoDB" id="1109239at2"/>
<dbReference type="EMBL" id="FNND01000004">
    <property type="protein sequence ID" value="SDW82140.1"/>
    <property type="molecule type" value="Genomic_DNA"/>
</dbReference>
<keyword evidence="6" id="KW-0472">Membrane</keyword>
<dbReference type="GO" id="GO:0009279">
    <property type="term" value="C:cell outer membrane"/>
    <property type="evidence" value="ECO:0007669"/>
    <property type="project" value="UniProtKB-SubCell"/>
</dbReference>
<evidence type="ECO:0000256" key="3">
    <source>
        <dbReference type="ARBA" id="ARBA00022452"/>
    </source>
</evidence>
<evidence type="ECO:0000256" key="6">
    <source>
        <dbReference type="ARBA" id="ARBA00023136"/>
    </source>
</evidence>
<accession>A0A1H2WNC7</accession>
<keyword evidence="9" id="KW-0675">Receptor</keyword>
<evidence type="ECO:0000313" key="9">
    <source>
        <dbReference type="EMBL" id="SDW82140.1"/>
    </source>
</evidence>
<gene>
    <name evidence="9" type="ORF">SAMN05444420_104151</name>
</gene>
<keyword evidence="3" id="KW-1134">Transmembrane beta strand</keyword>
<dbReference type="SUPFAM" id="SSF56935">
    <property type="entry name" value="Porins"/>
    <property type="match status" value="1"/>
</dbReference>
<feature type="chain" id="PRO_5028873711" evidence="8">
    <location>
        <begin position="19"/>
        <end position="747"/>
    </location>
</feature>
<proteinExistence type="predicted"/>
<sequence>MKKYIYLAFLMLPFSLLAQTMVQGKISLKDATNTFAEAGVSIYWEDSTIGTTTDENGHFKLLYKPELKKLVISYVGFKTKVLTITDPVKFVTTTLLEDTKELDAVEVTAAKRKPTERLQLSTVGMVNINSGELLKAACCNLSDSFETSSNTEVAVADAVTGTKQIKMLGLASPYLSLTQENVPSIRGASQVYGMTFIPGSWVDNIQIIKGAGSVINGYESIAGQINTELVKPILDTPIYLNVYGSDDGRFELNNHLNTKVSDHWHTGLYIHGNARNMQMDNNGDGFMDIPTGSQINLMNRWQYANPNTGWMSNLSLHYLYDDRKAGQLSSITTPSLWQSTNKIHQLNASAKLGYIWEDMPYQSLGFQADYKQYDQDSHFGLNQYDISQKTIYVNALFKSIISNTNHTFTTGVNSITDVIEERLGTASLSGDYNRTDFSAGAFFEYSLSAGDSFGLTAGARADYHNRMGAFITPRFHLRYMPWKKGTLRLAVGRGERLASIFSENQKLFSTARAIRLMGTDANKTYGLSPEIAWNYGLSFTQYLPLGGRDLELVGDLYYTNFTNQVVVDWDNPREVSFYNLAGKSFSTNFQVEANYEILKRTHLKVAYKWFDVQTDYSSGRRTQPLQPKERWMVNLSYETTPHEGRQWKFDTTFNAIGSQRLPDTSANPLAYQMGDTAPSYTSTQAQLTRVFSPMIEAYVGAENLFNYYQKHAIIAADAPFGTYFDASMVYAPVQGRMIYAGLRFKLK</sequence>
<keyword evidence="10" id="KW-1185">Reference proteome</keyword>
<dbReference type="Gene3D" id="2.170.130.10">
    <property type="entry name" value="TonB-dependent receptor, plug domain"/>
    <property type="match status" value="1"/>
</dbReference>